<reference evidence="3 4" key="1">
    <citation type="submission" date="2017-05" db="EMBL/GenBank/DDBJ databases">
        <authorList>
            <person name="Varghese N."/>
            <person name="Submissions S."/>
        </authorList>
    </citation>
    <scope>NUCLEOTIDE SEQUENCE [LARGE SCALE GENOMIC DNA]</scope>
    <source>
        <strain evidence="3 4">DSM 21985</strain>
    </source>
</reference>
<dbReference type="AlphaFoldDB" id="A0A521BK75"/>
<protein>
    <submittedName>
        <fullName evidence="3">Multidrug resistance efflux pump</fullName>
    </submittedName>
</protein>
<gene>
    <name evidence="3" type="ORF">SAMN06265219_102343</name>
</gene>
<feature type="coiled-coil region" evidence="1">
    <location>
        <begin position="135"/>
        <end position="167"/>
    </location>
</feature>
<dbReference type="PANTHER" id="PTHR30469">
    <property type="entry name" value="MULTIDRUG RESISTANCE PROTEIN MDTA"/>
    <property type="match status" value="1"/>
</dbReference>
<dbReference type="Gene3D" id="2.40.30.170">
    <property type="match status" value="1"/>
</dbReference>
<evidence type="ECO:0000256" key="1">
    <source>
        <dbReference type="SAM" id="Coils"/>
    </source>
</evidence>
<dbReference type="Proteomes" id="UP000317557">
    <property type="component" value="Unassembled WGS sequence"/>
</dbReference>
<evidence type="ECO:0000313" key="3">
    <source>
        <dbReference type="EMBL" id="SMO47476.1"/>
    </source>
</evidence>
<dbReference type="SUPFAM" id="SSF111369">
    <property type="entry name" value="HlyD-like secretion proteins"/>
    <property type="match status" value="1"/>
</dbReference>
<name>A0A521BK75_9BACT</name>
<keyword evidence="2" id="KW-1133">Transmembrane helix</keyword>
<proteinExistence type="predicted"/>
<dbReference type="EMBL" id="FXTP01000002">
    <property type="protein sequence ID" value="SMO47476.1"/>
    <property type="molecule type" value="Genomic_DNA"/>
</dbReference>
<keyword evidence="2" id="KW-0472">Membrane</keyword>
<dbReference type="Gene3D" id="1.10.287.470">
    <property type="entry name" value="Helix hairpin bin"/>
    <property type="match status" value="1"/>
</dbReference>
<feature type="transmembrane region" description="Helical" evidence="2">
    <location>
        <begin position="26"/>
        <end position="43"/>
    </location>
</feature>
<dbReference type="GO" id="GO:0015562">
    <property type="term" value="F:efflux transmembrane transporter activity"/>
    <property type="evidence" value="ECO:0007669"/>
    <property type="project" value="TreeGrafter"/>
</dbReference>
<dbReference type="PANTHER" id="PTHR30469:SF15">
    <property type="entry name" value="HLYD FAMILY OF SECRETION PROTEINS"/>
    <property type="match status" value="1"/>
</dbReference>
<dbReference type="Gene3D" id="2.40.50.100">
    <property type="match status" value="1"/>
</dbReference>
<evidence type="ECO:0000313" key="4">
    <source>
        <dbReference type="Proteomes" id="UP000317557"/>
    </source>
</evidence>
<evidence type="ECO:0000256" key="2">
    <source>
        <dbReference type="SAM" id="Phobius"/>
    </source>
</evidence>
<dbReference type="GO" id="GO:1990281">
    <property type="term" value="C:efflux pump complex"/>
    <property type="evidence" value="ECO:0007669"/>
    <property type="project" value="TreeGrafter"/>
</dbReference>
<accession>A0A521BK75</accession>
<dbReference type="OrthoDB" id="1185779at2"/>
<organism evidence="3 4">
    <name type="scientific">Gracilimonas mengyeensis</name>
    <dbReference type="NCBI Taxonomy" id="1302730"/>
    <lineage>
        <taxon>Bacteria</taxon>
        <taxon>Pseudomonadati</taxon>
        <taxon>Balneolota</taxon>
        <taxon>Balneolia</taxon>
        <taxon>Balneolales</taxon>
        <taxon>Balneolaceae</taxon>
        <taxon>Gracilimonas</taxon>
    </lineage>
</organism>
<keyword evidence="1" id="KW-0175">Coiled coil</keyword>
<sequence length="364" mass="41441">MSDENKKYERIPVPLSQKLKEVRHRIVPLLVFLVVLGFVVYLWDMRVSTPGFTGKVVADSTLVASPYDGTLNQFYLEPFDVVEKGDPVATIIRTDSSYLQSRLQLVESQINQVRSGLEPMVNHQRNIMDYENLRLDHMQNRVEVASLKIREQQLKEAYERAKELYAKDGISEAEYERIESEYLVVKSERESKTELIDQLAGRLENIEQYIIADDVANPLNAAIDVYEKELKVVEEELKPRTIYAPMSGIVSKVYKHDGEFARAGDQILEIEATEPSYIVGYLRQPFVIEPEEGMEVEVRTRKPSRHFFTSHIVKIGGHIEILEPGMGTPGASAQESGLPIQIAIRNTGDVTLYPGEFVDIVLER</sequence>
<dbReference type="RefSeq" id="WP_142453343.1">
    <property type="nucleotide sequence ID" value="NZ_FXTP01000002.1"/>
</dbReference>
<keyword evidence="4" id="KW-1185">Reference proteome</keyword>
<keyword evidence="2" id="KW-0812">Transmembrane</keyword>